<name>A0ABU1JFR3_9MICC</name>
<comment type="caution">
    <text evidence="1">The sequence shown here is derived from an EMBL/GenBank/DDBJ whole genome shotgun (WGS) entry which is preliminary data.</text>
</comment>
<evidence type="ECO:0000313" key="1">
    <source>
        <dbReference type="EMBL" id="MDR6270959.1"/>
    </source>
</evidence>
<keyword evidence="2" id="KW-1185">Reference proteome</keyword>
<gene>
    <name evidence="1" type="ORF">JOE69_003197</name>
</gene>
<dbReference type="Proteomes" id="UP001185069">
    <property type="component" value="Unassembled WGS sequence"/>
</dbReference>
<dbReference type="RefSeq" id="WP_309800420.1">
    <property type="nucleotide sequence ID" value="NZ_BAAAHY010000006.1"/>
</dbReference>
<evidence type="ECO:0000313" key="2">
    <source>
        <dbReference type="Proteomes" id="UP001185069"/>
    </source>
</evidence>
<accession>A0ABU1JFR3</accession>
<proteinExistence type="predicted"/>
<reference evidence="1 2" key="1">
    <citation type="submission" date="2023-07" db="EMBL/GenBank/DDBJ databases">
        <title>Sequencing the genomes of 1000 actinobacteria strains.</title>
        <authorList>
            <person name="Klenk H.-P."/>
        </authorList>
    </citation>
    <scope>NUCLEOTIDE SEQUENCE [LARGE SCALE GENOMIC DNA]</scope>
    <source>
        <strain evidence="1 2">DSM 14555</strain>
    </source>
</reference>
<sequence length="399" mass="40940">MWKKIVAALAAGALVLGPTGVLVGVAVLMNPAAQSRCLPDSALTVNHTPDSLTATTADGASVTLDGTQLGRAATIITVGGQISGVGKQGVTVALMAALTESSLRMLANPGVYPESASYANDGDGGDHDSLGMFQMRPQSGWGTVAQLMDPSYQAKAFFGGPAGPNYPSPRGLLDISGWQSMSPGVAAQSVEVSAFPDRYANYQPVATAILATLTGTTNSSTGSGSVGCLVSGDSRQLAQLLVDGHAKGIFTQSEPAMFSQQIEATANGTVTARCQVDPRVLQILVLTMQRFGSVGISDLGRPCVGSTLDCPSSPHCTIPDLAIDFISIGGQGLNGSNAADIALLQYLDTILPSGAWVGQSECRATAGDPIRLDHIGQFADTCNHQHVDIRGIGSAQLTL</sequence>
<organism evidence="1 2">
    <name type="scientific">Arthrobacter russicus</name>
    <dbReference type="NCBI Taxonomy" id="172040"/>
    <lineage>
        <taxon>Bacteria</taxon>
        <taxon>Bacillati</taxon>
        <taxon>Actinomycetota</taxon>
        <taxon>Actinomycetes</taxon>
        <taxon>Micrococcales</taxon>
        <taxon>Micrococcaceae</taxon>
        <taxon>Arthrobacter</taxon>
    </lineage>
</organism>
<protein>
    <submittedName>
        <fullName evidence="1">Uncharacterized protein</fullName>
    </submittedName>
</protein>
<dbReference type="EMBL" id="JAVDQF010000001">
    <property type="protein sequence ID" value="MDR6270959.1"/>
    <property type="molecule type" value="Genomic_DNA"/>
</dbReference>